<dbReference type="InterPro" id="IPR018089">
    <property type="entry name" value="OMPdecase_AS"/>
</dbReference>
<dbReference type="PROSITE" id="PS00156">
    <property type="entry name" value="OMPDECASE"/>
    <property type="match status" value="1"/>
</dbReference>
<sequence length="313" mass="34202">MNFADKLIKAVNQKESHACVGLDPRWGRIPEEIRNKAIAEQGETLVAVAEAIIEFNQGIIDAVAQYVPVVKPQIAFYEQYGHQGIRAFEETVAYAQEKGLLVISDAKRNDIGSTAKAYADGHLGTANVLEGLTVDLNTDALTITPYLGCDGIKPFVNNCQKNDKGIFILVKTSNSSAHELQDIKAEDDELVFEKLADLVDEWGTEVVGEKGYSSIGAVVGATYPEEAEKLRNLMPHSYFLVPGYGAQGGGAEDVVPCFNEDGYGAVVNSSRGIIFAYEKEEYSADYKKAAQQAVINMNQDINTALKKYKKFAF</sequence>
<evidence type="ECO:0000256" key="6">
    <source>
        <dbReference type="ARBA" id="ARBA00049157"/>
    </source>
</evidence>
<dbReference type="EC" id="4.1.1.23" evidence="7"/>
<keyword evidence="5 7" id="KW-0456">Lyase</keyword>
<evidence type="ECO:0000313" key="10">
    <source>
        <dbReference type="Proteomes" id="UP000774000"/>
    </source>
</evidence>
<dbReference type="EMBL" id="JAFBDQ010000003">
    <property type="protein sequence ID" value="MBM7556039.1"/>
    <property type="molecule type" value="Genomic_DNA"/>
</dbReference>
<comment type="pathway">
    <text evidence="1 7">Pyrimidine metabolism; UMP biosynthesis via de novo pathway; UMP from orotate: step 2/2.</text>
</comment>
<dbReference type="PANTHER" id="PTHR43375">
    <property type="entry name" value="OROTIDINE 5'-PHOSPHATE DECARBOXYLASE"/>
    <property type="match status" value="1"/>
</dbReference>
<evidence type="ECO:0000256" key="4">
    <source>
        <dbReference type="ARBA" id="ARBA00022975"/>
    </source>
</evidence>
<dbReference type="InterPro" id="IPR013785">
    <property type="entry name" value="Aldolase_TIM"/>
</dbReference>
<dbReference type="NCBIfam" id="TIGR02127">
    <property type="entry name" value="pyrF_sub2"/>
    <property type="match status" value="1"/>
</dbReference>
<dbReference type="InterPro" id="IPR001754">
    <property type="entry name" value="OMPdeCOase_dom"/>
</dbReference>
<dbReference type="AlphaFoldDB" id="A0A938XSJ0"/>
<reference evidence="9" key="1">
    <citation type="submission" date="2021-01" db="EMBL/GenBank/DDBJ databases">
        <title>Genomic Encyclopedia of Type Strains, Phase IV (KMG-IV): sequencing the most valuable type-strain genomes for metagenomic binning, comparative biology and taxonomic classification.</title>
        <authorList>
            <person name="Goeker M."/>
        </authorList>
    </citation>
    <scope>NUCLEOTIDE SEQUENCE</scope>
    <source>
        <strain evidence="9">DSM 23230</strain>
    </source>
</reference>
<gene>
    <name evidence="7" type="primary">pyrF</name>
    <name evidence="9" type="ORF">JOC47_000873</name>
</gene>
<evidence type="ECO:0000256" key="2">
    <source>
        <dbReference type="ARBA" id="ARBA00008847"/>
    </source>
</evidence>
<keyword evidence="4 7" id="KW-0665">Pyrimidine biosynthesis</keyword>
<dbReference type="SUPFAM" id="SSF51366">
    <property type="entry name" value="Ribulose-phoshate binding barrel"/>
    <property type="match status" value="1"/>
</dbReference>
<dbReference type="GO" id="GO:0004590">
    <property type="term" value="F:orotidine-5'-phosphate decarboxylase activity"/>
    <property type="evidence" value="ECO:0007669"/>
    <property type="project" value="UniProtKB-UniRule"/>
</dbReference>
<evidence type="ECO:0000256" key="3">
    <source>
        <dbReference type="ARBA" id="ARBA00022793"/>
    </source>
</evidence>
<dbReference type="Proteomes" id="UP000774000">
    <property type="component" value="Unassembled WGS sequence"/>
</dbReference>
<dbReference type="Pfam" id="PF00215">
    <property type="entry name" value="OMPdecase"/>
    <property type="match status" value="1"/>
</dbReference>
<dbReference type="GO" id="GO:0006207">
    <property type="term" value="P:'de novo' pyrimidine nucleobase biosynthetic process"/>
    <property type="evidence" value="ECO:0007669"/>
    <property type="project" value="InterPro"/>
</dbReference>
<feature type="domain" description="Orotidine 5'-phosphate decarboxylase" evidence="8">
    <location>
        <begin position="17"/>
        <end position="286"/>
    </location>
</feature>
<evidence type="ECO:0000313" key="9">
    <source>
        <dbReference type="EMBL" id="MBM7556039.1"/>
    </source>
</evidence>
<comment type="similarity">
    <text evidence="2 7">Belongs to the OMP decarboxylase family. Type 2 subfamily.</text>
</comment>
<dbReference type="Gene3D" id="3.20.20.70">
    <property type="entry name" value="Aldolase class I"/>
    <property type="match status" value="1"/>
</dbReference>
<dbReference type="FunFam" id="3.20.20.70:FF:000246">
    <property type="entry name" value="Orotidine 5'-phosphate decarboxylase"/>
    <property type="match status" value="1"/>
</dbReference>
<name>A0A938XSJ0_9FIRM</name>
<keyword evidence="3 7" id="KW-0210">Decarboxylase</keyword>
<evidence type="ECO:0000256" key="5">
    <source>
        <dbReference type="ARBA" id="ARBA00023239"/>
    </source>
</evidence>
<evidence type="ECO:0000256" key="1">
    <source>
        <dbReference type="ARBA" id="ARBA00004861"/>
    </source>
</evidence>
<feature type="active site" description="Proton donor" evidence="7">
    <location>
        <position position="107"/>
    </location>
</feature>
<dbReference type="CDD" id="cd04725">
    <property type="entry name" value="OMP_decarboxylase_like"/>
    <property type="match status" value="1"/>
</dbReference>
<comment type="catalytic activity">
    <reaction evidence="6 7">
        <text>orotidine 5'-phosphate + H(+) = UMP + CO2</text>
        <dbReference type="Rhea" id="RHEA:11596"/>
        <dbReference type="ChEBI" id="CHEBI:15378"/>
        <dbReference type="ChEBI" id="CHEBI:16526"/>
        <dbReference type="ChEBI" id="CHEBI:57538"/>
        <dbReference type="ChEBI" id="CHEBI:57865"/>
        <dbReference type="EC" id="4.1.1.23"/>
    </reaction>
</comment>
<accession>A0A938XSJ0</accession>
<protein>
    <recommendedName>
        <fullName evidence="7">Orotidine 5'-phosphate decarboxylase</fullName>
        <ecNumber evidence="7">4.1.1.23</ecNumber>
    </recommendedName>
    <alternativeName>
        <fullName evidence="7">OMP decarboxylase</fullName>
        <shortName evidence="7">OMPDCase</shortName>
        <shortName evidence="7">OMPdecase</shortName>
    </alternativeName>
</protein>
<organism evidence="9 10">
    <name type="scientific">Halanaerobacter jeridensis</name>
    <dbReference type="NCBI Taxonomy" id="706427"/>
    <lineage>
        <taxon>Bacteria</taxon>
        <taxon>Bacillati</taxon>
        <taxon>Bacillota</taxon>
        <taxon>Clostridia</taxon>
        <taxon>Halanaerobiales</taxon>
        <taxon>Halobacteroidaceae</taxon>
        <taxon>Halanaerobacter</taxon>
    </lineage>
</organism>
<dbReference type="InterPro" id="IPR011995">
    <property type="entry name" value="OMPdecase_type-2"/>
</dbReference>
<dbReference type="PANTHER" id="PTHR43375:SF1">
    <property type="entry name" value="OROTIDINE 5'-PHOSPHATE DECARBOXYLASE"/>
    <property type="match status" value="1"/>
</dbReference>
<dbReference type="HAMAP" id="MF_01215">
    <property type="entry name" value="OMPdecase_type2"/>
    <property type="match status" value="1"/>
</dbReference>
<proteinExistence type="inferred from homology"/>
<dbReference type="SMART" id="SM00934">
    <property type="entry name" value="OMPdecase"/>
    <property type="match status" value="1"/>
</dbReference>
<comment type="caution">
    <text evidence="9">The sequence shown here is derived from an EMBL/GenBank/DDBJ whole genome shotgun (WGS) entry which is preliminary data.</text>
</comment>
<dbReference type="RefSeq" id="WP_204700740.1">
    <property type="nucleotide sequence ID" value="NZ_JAFBDQ010000003.1"/>
</dbReference>
<dbReference type="GO" id="GO:0044205">
    <property type="term" value="P:'de novo' UMP biosynthetic process"/>
    <property type="evidence" value="ECO:0007669"/>
    <property type="project" value="UniProtKB-UniRule"/>
</dbReference>
<evidence type="ECO:0000259" key="8">
    <source>
        <dbReference type="SMART" id="SM00934"/>
    </source>
</evidence>
<dbReference type="InterPro" id="IPR011060">
    <property type="entry name" value="RibuloseP-bd_barrel"/>
</dbReference>
<evidence type="ECO:0000256" key="7">
    <source>
        <dbReference type="HAMAP-Rule" id="MF_01215"/>
    </source>
</evidence>
<keyword evidence="10" id="KW-1185">Reference proteome</keyword>